<evidence type="ECO:0000313" key="2">
    <source>
        <dbReference type="Proteomes" id="UP000240481"/>
    </source>
</evidence>
<gene>
    <name evidence="1" type="ORF">C9I94_11565</name>
</gene>
<sequence length="94" mass="10982">MAKFQFFRQGDNEKAFTFLNPESETFLEEKEQLLEQGFEVEGDYIYADTQEEAIEKFKSNFGYLTEEYAASTEAGGVYFFFSEAYKYLKAAIKK</sequence>
<reference evidence="1 2" key="1">
    <citation type="submission" date="2018-01" db="EMBL/GenBank/DDBJ databases">
        <title>Whole genome sequencing of Histamine producing bacteria.</title>
        <authorList>
            <person name="Butler K."/>
        </authorList>
    </citation>
    <scope>NUCLEOTIDE SEQUENCE [LARGE SCALE GENOMIC DNA]</scope>
    <source>
        <strain evidence="1 2">DSM 24669</strain>
    </source>
</reference>
<organism evidence="1 2">
    <name type="scientific">Photobacterium swingsii</name>
    <dbReference type="NCBI Taxonomy" id="680026"/>
    <lineage>
        <taxon>Bacteria</taxon>
        <taxon>Pseudomonadati</taxon>
        <taxon>Pseudomonadota</taxon>
        <taxon>Gammaproteobacteria</taxon>
        <taxon>Vibrionales</taxon>
        <taxon>Vibrionaceae</taxon>
        <taxon>Photobacterium</taxon>
    </lineage>
</organism>
<dbReference type="Proteomes" id="UP000240481">
    <property type="component" value="Unassembled WGS sequence"/>
</dbReference>
<dbReference type="RefSeq" id="WP_048900515.1">
    <property type="nucleotide sequence ID" value="NZ_AP024853.1"/>
</dbReference>
<evidence type="ECO:0000313" key="1">
    <source>
        <dbReference type="EMBL" id="PSW24658.1"/>
    </source>
</evidence>
<comment type="caution">
    <text evidence="1">The sequence shown here is derived from an EMBL/GenBank/DDBJ whole genome shotgun (WGS) entry which is preliminary data.</text>
</comment>
<dbReference type="OrthoDB" id="8595084at2"/>
<dbReference type="EMBL" id="PYLZ01000005">
    <property type="protein sequence ID" value="PSW24658.1"/>
    <property type="molecule type" value="Genomic_DNA"/>
</dbReference>
<accession>A0A0J8V8B7</accession>
<keyword evidence="2" id="KW-1185">Reference proteome</keyword>
<proteinExistence type="predicted"/>
<dbReference type="AlphaFoldDB" id="A0A0J8V8B7"/>
<protein>
    <submittedName>
        <fullName evidence="1">Uncharacterized protein</fullName>
    </submittedName>
</protein>
<name>A0A0J8V8B7_9GAMM</name>